<organism evidence="2 3">
    <name type="scientific">Lasius niger</name>
    <name type="common">Black garden ant</name>
    <dbReference type="NCBI Taxonomy" id="67767"/>
    <lineage>
        <taxon>Eukaryota</taxon>
        <taxon>Metazoa</taxon>
        <taxon>Ecdysozoa</taxon>
        <taxon>Arthropoda</taxon>
        <taxon>Hexapoda</taxon>
        <taxon>Insecta</taxon>
        <taxon>Pterygota</taxon>
        <taxon>Neoptera</taxon>
        <taxon>Endopterygota</taxon>
        <taxon>Hymenoptera</taxon>
        <taxon>Apocrita</taxon>
        <taxon>Aculeata</taxon>
        <taxon>Formicoidea</taxon>
        <taxon>Formicidae</taxon>
        <taxon>Formicinae</taxon>
        <taxon>Lasius</taxon>
        <taxon>Lasius</taxon>
    </lineage>
</organism>
<dbReference type="Proteomes" id="UP000036403">
    <property type="component" value="Unassembled WGS sequence"/>
</dbReference>
<keyword evidence="3" id="KW-1185">Reference proteome</keyword>
<feature type="non-terminal residue" evidence="2">
    <location>
        <position position="80"/>
    </location>
</feature>
<sequence length="80" mass="9263">MQPHQRHAGPYHDAERNADHAHHRLAARAAGGGLRHEKEVWPRAHQRNQMHQRHGEKQHQHDLSPSVFVIVEMVADHQSL</sequence>
<dbReference type="AlphaFoldDB" id="A0A0J7JUY3"/>
<evidence type="ECO:0000256" key="1">
    <source>
        <dbReference type="SAM" id="MobiDB-lite"/>
    </source>
</evidence>
<evidence type="ECO:0000313" key="2">
    <source>
        <dbReference type="EMBL" id="KMQ81641.1"/>
    </source>
</evidence>
<gene>
    <name evidence="2" type="ORF">RF55_25669</name>
</gene>
<reference evidence="2 3" key="1">
    <citation type="submission" date="2015-04" db="EMBL/GenBank/DDBJ databases">
        <title>Lasius niger genome sequencing.</title>
        <authorList>
            <person name="Konorov E.A."/>
            <person name="Nikitin M.A."/>
            <person name="Kirill M.V."/>
            <person name="Chang P."/>
        </authorList>
    </citation>
    <scope>NUCLEOTIDE SEQUENCE [LARGE SCALE GENOMIC DNA]</scope>
    <source>
        <tissue evidence="2">Whole</tissue>
    </source>
</reference>
<dbReference type="EMBL" id="LBMM01033133">
    <property type="protein sequence ID" value="KMQ81641.1"/>
    <property type="molecule type" value="Genomic_DNA"/>
</dbReference>
<accession>A0A0J7JUY3</accession>
<protein>
    <submittedName>
        <fullName evidence="2">Uncharacterized protein</fullName>
    </submittedName>
</protein>
<feature type="region of interest" description="Disordered" evidence="1">
    <location>
        <begin position="1"/>
        <end position="64"/>
    </location>
</feature>
<name>A0A0J7JUY3_LASNI</name>
<feature type="compositionally biased region" description="Basic and acidic residues" evidence="1">
    <location>
        <begin position="53"/>
        <end position="62"/>
    </location>
</feature>
<proteinExistence type="predicted"/>
<comment type="caution">
    <text evidence="2">The sequence shown here is derived from an EMBL/GenBank/DDBJ whole genome shotgun (WGS) entry which is preliminary data.</text>
</comment>
<feature type="compositionally biased region" description="Basic and acidic residues" evidence="1">
    <location>
        <begin position="10"/>
        <end position="20"/>
    </location>
</feature>
<evidence type="ECO:0000313" key="3">
    <source>
        <dbReference type="Proteomes" id="UP000036403"/>
    </source>
</evidence>
<dbReference type="PaxDb" id="67767-A0A0J7JUY3"/>